<name>A0A8J2RXD9_9CRUS</name>
<dbReference type="EMBL" id="CAKKLH010000303">
    <property type="protein sequence ID" value="CAH0110576.1"/>
    <property type="molecule type" value="Genomic_DNA"/>
</dbReference>
<dbReference type="PANTHER" id="PTHR13318:SF247">
    <property type="entry name" value="GH16156P"/>
    <property type="match status" value="1"/>
</dbReference>
<evidence type="ECO:0008006" key="3">
    <source>
        <dbReference type="Google" id="ProtNLM"/>
    </source>
</evidence>
<dbReference type="OrthoDB" id="27842at2759"/>
<protein>
    <recommendedName>
        <fullName evidence="3">EOG090X05GA</fullName>
    </recommendedName>
</protein>
<dbReference type="InterPro" id="IPR006553">
    <property type="entry name" value="Leu-rich_rpt_Cys-con_subtyp"/>
</dbReference>
<accession>A0A8J2RXD9</accession>
<sequence length="445" mass="50917">MGRMSEHQLFSDTEIAIRSEMYASLNQVELLKNLKLPYCCLTNETLVGLLPSFINLQELNISRVGSGAVGDNCLWILGTHCKHLRYLNVNYCIMVTDFGIQGLCIDYLERENDGDEQQASKRRKVDHSGMRGTPARLSNSLQTLCLKRTQVTKKGIQEALQKLRSLRILKHASTVKVLGEMHNEDGENDEISNRISKYALSKLKIYNNDCQTTRNCLWKAVSLCPLVTALNIGFTIGNFLRNEMYTDGYIDSILYVIGNSLEELSLKLFQNSKIRTIIDCCPNLRILKLCFSNSALTEEPLEFSDIKERKTLKKLEELAIYFDGISSENLITLMSSSSLKSLKVDNCDTFTDDIIQKTSNLHLFSNLEHLDVWMCDFVTEEGINVLLQESNPLKRIRIYSEIGKSLTKEKVEDWKLEFALKNWQLDIKFYEVTTHEELGVMLLFN</sequence>
<dbReference type="GO" id="GO:0019005">
    <property type="term" value="C:SCF ubiquitin ligase complex"/>
    <property type="evidence" value="ECO:0007669"/>
    <property type="project" value="TreeGrafter"/>
</dbReference>
<comment type="caution">
    <text evidence="1">The sequence shown here is derived from an EMBL/GenBank/DDBJ whole genome shotgun (WGS) entry which is preliminary data.</text>
</comment>
<dbReference type="SMART" id="SM00367">
    <property type="entry name" value="LRR_CC"/>
    <property type="match status" value="3"/>
</dbReference>
<dbReference type="Gene3D" id="3.80.10.10">
    <property type="entry name" value="Ribonuclease Inhibitor"/>
    <property type="match status" value="2"/>
</dbReference>
<dbReference type="SUPFAM" id="SSF52047">
    <property type="entry name" value="RNI-like"/>
    <property type="match status" value="1"/>
</dbReference>
<keyword evidence="2" id="KW-1185">Reference proteome</keyword>
<dbReference type="PANTHER" id="PTHR13318">
    <property type="entry name" value="PARTNER OF PAIRED, ISOFORM B-RELATED"/>
    <property type="match status" value="1"/>
</dbReference>
<proteinExistence type="predicted"/>
<dbReference type="GO" id="GO:0031146">
    <property type="term" value="P:SCF-dependent proteasomal ubiquitin-dependent protein catabolic process"/>
    <property type="evidence" value="ECO:0007669"/>
    <property type="project" value="TreeGrafter"/>
</dbReference>
<dbReference type="Proteomes" id="UP000789390">
    <property type="component" value="Unassembled WGS sequence"/>
</dbReference>
<dbReference type="InterPro" id="IPR032675">
    <property type="entry name" value="LRR_dom_sf"/>
</dbReference>
<organism evidence="1 2">
    <name type="scientific">Daphnia galeata</name>
    <dbReference type="NCBI Taxonomy" id="27404"/>
    <lineage>
        <taxon>Eukaryota</taxon>
        <taxon>Metazoa</taxon>
        <taxon>Ecdysozoa</taxon>
        <taxon>Arthropoda</taxon>
        <taxon>Crustacea</taxon>
        <taxon>Branchiopoda</taxon>
        <taxon>Diplostraca</taxon>
        <taxon>Cladocera</taxon>
        <taxon>Anomopoda</taxon>
        <taxon>Daphniidae</taxon>
        <taxon>Daphnia</taxon>
    </lineage>
</organism>
<gene>
    <name evidence="1" type="ORF">DGAL_LOCUS14146</name>
</gene>
<dbReference type="AlphaFoldDB" id="A0A8J2RXD9"/>
<evidence type="ECO:0000313" key="2">
    <source>
        <dbReference type="Proteomes" id="UP000789390"/>
    </source>
</evidence>
<reference evidence="1" key="1">
    <citation type="submission" date="2021-11" db="EMBL/GenBank/DDBJ databases">
        <authorList>
            <person name="Schell T."/>
        </authorList>
    </citation>
    <scope>NUCLEOTIDE SEQUENCE</scope>
    <source>
        <strain evidence="1">M5</strain>
    </source>
</reference>
<evidence type="ECO:0000313" key="1">
    <source>
        <dbReference type="EMBL" id="CAH0110576.1"/>
    </source>
</evidence>